<evidence type="ECO:0000313" key="4">
    <source>
        <dbReference type="EMBL" id="MCA6077238.1"/>
    </source>
</evidence>
<dbReference type="EMBL" id="JAIXNE010000003">
    <property type="protein sequence ID" value="MCA6076110.1"/>
    <property type="molecule type" value="Genomic_DNA"/>
</dbReference>
<evidence type="ECO:0000313" key="2">
    <source>
        <dbReference type="EMBL" id="MCA6074933.1"/>
    </source>
</evidence>
<dbReference type="SUPFAM" id="SSF48452">
    <property type="entry name" value="TPR-like"/>
    <property type="match status" value="1"/>
</dbReference>
<organism evidence="4 5">
    <name type="scientific">Fulvivirga sedimenti</name>
    <dbReference type="NCBI Taxonomy" id="2879465"/>
    <lineage>
        <taxon>Bacteria</taxon>
        <taxon>Pseudomonadati</taxon>
        <taxon>Bacteroidota</taxon>
        <taxon>Cytophagia</taxon>
        <taxon>Cytophagales</taxon>
        <taxon>Fulvivirgaceae</taxon>
        <taxon>Fulvivirga</taxon>
    </lineage>
</organism>
<accession>A0A9X1KXS9</accession>
<proteinExistence type="predicted"/>
<feature type="chain" id="PRO_5041155449" evidence="1">
    <location>
        <begin position="19"/>
        <end position="295"/>
    </location>
</feature>
<evidence type="ECO:0000313" key="3">
    <source>
        <dbReference type="EMBL" id="MCA6076110.1"/>
    </source>
</evidence>
<dbReference type="InterPro" id="IPR011990">
    <property type="entry name" value="TPR-like_helical_dom_sf"/>
</dbReference>
<dbReference type="Gene3D" id="1.25.40.10">
    <property type="entry name" value="Tetratricopeptide repeat domain"/>
    <property type="match status" value="1"/>
</dbReference>
<reference evidence="4" key="1">
    <citation type="submission" date="2021-09" db="EMBL/GenBank/DDBJ databases">
        <title>Fulvivirga sp. isolated from coastal sediment.</title>
        <authorList>
            <person name="Yu H."/>
        </authorList>
    </citation>
    <scope>NUCLEOTIDE SEQUENCE</scope>
    <source>
        <strain evidence="4">1062</strain>
    </source>
</reference>
<gene>
    <name evidence="2" type="ORF">LDX50_08635</name>
    <name evidence="3" type="ORF">LDX50_14605</name>
    <name evidence="4" type="ORF">LDX50_20325</name>
</gene>
<keyword evidence="5" id="KW-1185">Reference proteome</keyword>
<dbReference type="RefSeq" id="WP_225698042.1">
    <property type="nucleotide sequence ID" value="NZ_JAIXNE010000002.1"/>
</dbReference>
<evidence type="ECO:0000313" key="5">
    <source>
        <dbReference type="Proteomes" id="UP001139409"/>
    </source>
</evidence>
<dbReference type="AlphaFoldDB" id="A0A9X1KXS9"/>
<dbReference type="EMBL" id="JAIXNE010000004">
    <property type="protein sequence ID" value="MCA6077238.1"/>
    <property type="molecule type" value="Genomic_DNA"/>
</dbReference>
<sequence>MKTLLTLIFCLITTAAFNQTPEADQYLRNNEFEKAEKLYLSYLENHPGDSMAMFRLGRAYSGLQQWSNAEMYYKKAAAHNFPVSATAFQIAQNYLHQQNNREAMKALNEGAAAGMRNYIRLTQDPLFTTLHSHPDWQQLLEKVELNTYPCLSQPEARQFDFWIGSWDVHLNGAKVGENQITRANGGCAIHENYTTFPRDYTGQSINFYDPLEKRWHQHWVGSGGDITNYYETGKSEGVLEFTGQMINASGVEITNRMTFTLLENGNVRQLIETSLDKGKSWSSSFDGLYIPQKND</sequence>
<protein>
    <submittedName>
        <fullName evidence="4">Tetratricopeptide repeat protein</fullName>
    </submittedName>
</protein>
<comment type="caution">
    <text evidence="4">The sequence shown here is derived from an EMBL/GenBank/DDBJ whole genome shotgun (WGS) entry which is preliminary data.</text>
</comment>
<name>A0A9X1KXS9_9BACT</name>
<keyword evidence="1" id="KW-0732">Signal</keyword>
<feature type="signal peptide" evidence="1">
    <location>
        <begin position="1"/>
        <end position="18"/>
    </location>
</feature>
<dbReference type="Proteomes" id="UP001139409">
    <property type="component" value="Unassembled WGS sequence"/>
</dbReference>
<dbReference type="EMBL" id="JAIXNE010000002">
    <property type="protein sequence ID" value="MCA6074933.1"/>
    <property type="molecule type" value="Genomic_DNA"/>
</dbReference>
<evidence type="ECO:0000256" key="1">
    <source>
        <dbReference type="SAM" id="SignalP"/>
    </source>
</evidence>